<name>A0ABW2A107_9GAMM</name>
<keyword evidence="1" id="KW-1133">Transmembrane helix</keyword>
<accession>A0ABW2A107</accession>
<comment type="caution">
    <text evidence="2">The sequence shown here is derived from an EMBL/GenBank/DDBJ whole genome shotgun (WGS) entry which is preliminary data.</text>
</comment>
<organism evidence="2 3">
    <name type="scientific">Marinobacterium aestuariivivens</name>
    <dbReference type="NCBI Taxonomy" id="1698799"/>
    <lineage>
        <taxon>Bacteria</taxon>
        <taxon>Pseudomonadati</taxon>
        <taxon>Pseudomonadota</taxon>
        <taxon>Gammaproteobacteria</taxon>
        <taxon>Oceanospirillales</taxon>
        <taxon>Oceanospirillaceae</taxon>
        <taxon>Marinobacterium</taxon>
    </lineage>
</organism>
<evidence type="ECO:0000313" key="3">
    <source>
        <dbReference type="Proteomes" id="UP001596422"/>
    </source>
</evidence>
<keyword evidence="1" id="KW-0472">Membrane</keyword>
<feature type="transmembrane region" description="Helical" evidence="1">
    <location>
        <begin position="64"/>
        <end position="91"/>
    </location>
</feature>
<evidence type="ECO:0000256" key="1">
    <source>
        <dbReference type="SAM" id="Phobius"/>
    </source>
</evidence>
<dbReference type="EMBL" id="JBHSWE010000001">
    <property type="protein sequence ID" value="MFC6671148.1"/>
    <property type="molecule type" value="Genomic_DNA"/>
</dbReference>
<dbReference type="Proteomes" id="UP001596422">
    <property type="component" value="Unassembled WGS sequence"/>
</dbReference>
<sequence>MEELIESALRALLSVVSLLFRALVWLVVEVWIEHILWYLGWPAVRILTWGRYPEVAIDEYDKAGIVTLVCVVVAGVAVLALSMFALGQLFFAV</sequence>
<evidence type="ECO:0008006" key="4">
    <source>
        <dbReference type="Google" id="ProtNLM"/>
    </source>
</evidence>
<reference evidence="3" key="1">
    <citation type="journal article" date="2019" name="Int. J. Syst. Evol. Microbiol.">
        <title>The Global Catalogue of Microorganisms (GCM) 10K type strain sequencing project: providing services to taxonomists for standard genome sequencing and annotation.</title>
        <authorList>
            <consortium name="The Broad Institute Genomics Platform"/>
            <consortium name="The Broad Institute Genome Sequencing Center for Infectious Disease"/>
            <person name="Wu L."/>
            <person name="Ma J."/>
        </authorList>
    </citation>
    <scope>NUCLEOTIDE SEQUENCE [LARGE SCALE GENOMIC DNA]</scope>
    <source>
        <strain evidence="3">NBRC 111756</strain>
    </source>
</reference>
<keyword evidence="1" id="KW-0812">Transmembrane</keyword>
<dbReference type="RefSeq" id="WP_379909658.1">
    <property type="nucleotide sequence ID" value="NZ_JBHSWE010000001.1"/>
</dbReference>
<protein>
    <recommendedName>
        <fullName evidence="4">YggT family protein</fullName>
    </recommendedName>
</protein>
<evidence type="ECO:0000313" key="2">
    <source>
        <dbReference type="EMBL" id="MFC6671148.1"/>
    </source>
</evidence>
<proteinExistence type="predicted"/>
<keyword evidence="3" id="KW-1185">Reference proteome</keyword>
<gene>
    <name evidence="2" type="ORF">ACFQDL_14525</name>
</gene>